<reference evidence="1 2" key="1">
    <citation type="submission" date="2020-07" db="EMBL/GenBank/DDBJ databases">
        <authorList>
            <person name="Baliraine F.N."/>
            <person name="Frederick G.D."/>
            <person name="Mills R.B."/>
            <person name="Woodruff J.W."/>
            <person name="Richardson W.J."/>
            <person name="Garlena R.A."/>
            <person name="Russell D.A."/>
            <person name="Pope W.H."/>
            <person name="Jacobs-Sera D."/>
            <person name="Hatfull G.F."/>
        </authorList>
    </citation>
    <scope>NUCLEOTIDE SEQUENCE [LARGE SCALE GENOMIC DNA]</scope>
</reference>
<name>A0A7G8LQ14_9CAUD</name>
<evidence type="ECO:0000313" key="2">
    <source>
        <dbReference type="Proteomes" id="UP000515854"/>
    </source>
</evidence>
<evidence type="ECO:0000313" key="1">
    <source>
        <dbReference type="EMBL" id="QNJ59336.1"/>
    </source>
</evidence>
<proteinExistence type="predicted"/>
<accession>A0A7G8LQ14</accession>
<dbReference type="EMBL" id="MT776806">
    <property type="protein sequence ID" value="QNJ59336.1"/>
    <property type="molecule type" value="Genomic_DNA"/>
</dbReference>
<dbReference type="Proteomes" id="UP000515854">
    <property type="component" value="Genome"/>
</dbReference>
<organism evidence="1 2">
    <name type="scientific">Mycobacterium phage MrMiyagi</name>
    <dbReference type="NCBI Taxonomy" id="2762395"/>
    <lineage>
        <taxon>Viruses</taxon>
        <taxon>Duplodnaviria</taxon>
        <taxon>Heunggongvirae</taxon>
        <taxon>Uroviricota</taxon>
        <taxon>Caudoviricetes</taxon>
        <taxon>Fowlmouthvirus</taxon>
        <taxon>Fowlmouthvirus fowlmouth</taxon>
    </lineage>
</organism>
<sequence length="57" mass="7063">MQPIEAQMIYDHAPVPGPLYWDFKCRMCSQRVDLHANVFQRILWRIRQWRKVKNHVR</sequence>
<protein>
    <submittedName>
        <fullName evidence="1">Uncharacterized protein</fullName>
    </submittedName>
</protein>
<gene>
    <name evidence="1" type="primary">116</name>
    <name evidence="1" type="ORF">SEA_MRMIYAGI_116</name>
</gene>